<keyword evidence="2" id="KW-0560">Oxidoreductase</keyword>
<protein>
    <submittedName>
        <fullName evidence="6">Gfo/Idh/MocA family oxidoreductase</fullName>
    </submittedName>
</protein>
<evidence type="ECO:0000256" key="1">
    <source>
        <dbReference type="ARBA" id="ARBA00010928"/>
    </source>
</evidence>
<dbReference type="EMBL" id="CP139487">
    <property type="protein sequence ID" value="WPU63851.1"/>
    <property type="molecule type" value="Genomic_DNA"/>
</dbReference>
<evidence type="ECO:0000259" key="5">
    <source>
        <dbReference type="Pfam" id="PF22725"/>
    </source>
</evidence>
<dbReference type="SUPFAM" id="SSF51735">
    <property type="entry name" value="NAD(P)-binding Rossmann-fold domains"/>
    <property type="match status" value="1"/>
</dbReference>
<proteinExistence type="inferred from homology"/>
<dbReference type="InterPro" id="IPR008354">
    <property type="entry name" value="Glc-Fru_OxRdtase_bac"/>
</dbReference>
<name>A0AAX4HKT6_9BACT</name>
<dbReference type="InterPro" id="IPR000683">
    <property type="entry name" value="Gfo/Idh/MocA-like_OxRdtase_N"/>
</dbReference>
<reference evidence="6 7" key="1">
    <citation type="submission" date="2023-11" db="EMBL/GenBank/DDBJ databases">
        <title>Peredibacter starrii A3.12.</title>
        <authorList>
            <person name="Mitchell R.J."/>
        </authorList>
    </citation>
    <scope>NUCLEOTIDE SEQUENCE [LARGE SCALE GENOMIC DNA]</scope>
    <source>
        <strain evidence="6 7">A3.12</strain>
    </source>
</reference>
<dbReference type="RefSeq" id="WP_321391361.1">
    <property type="nucleotide sequence ID" value="NZ_CP139487.1"/>
</dbReference>
<gene>
    <name evidence="6" type="ORF">SOO65_14240</name>
</gene>
<evidence type="ECO:0000313" key="6">
    <source>
        <dbReference type="EMBL" id="WPU63851.1"/>
    </source>
</evidence>
<evidence type="ECO:0000256" key="2">
    <source>
        <dbReference type="ARBA" id="ARBA00023002"/>
    </source>
</evidence>
<keyword evidence="3" id="KW-1133">Transmembrane helix</keyword>
<dbReference type="GO" id="GO:0000166">
    <property type="term" value="F:nucleotide binding"/>
    <property type="evidence" value="ECO:0007669"/>
    <property type="project" value="InterPro"/>
</dbReference>
<dbReference type="Proteomes" id="UP001324634">
    <property type="component" value="Chromosome"/>
</dbReference>
<dbReference type="Pfam" id="PF22725">
    <property type="entry name" value="GFO_IDH_MocA_C3"/>
    <property type="match status" value="1"/>
</dbReference>
<evidence type="ECO:0000313" key="7">
    <source>
        <dbReference type="Proteomes" id="UP001324634"/>
    </source>
</evidence>
<sequence>MSAEGVPMLIGKTKKKKIRYAVVGLGYIAQVAVLPAFRNARKNSKLVALVSGDKEKLKRLGEKYKIDKCYLYSEFEDCLRSGLVDAVYIATPNFYHRNIMETAAKYGVHVLCEKPMAVTTEDCLSMINEANKNNIQLMIAYRLHFEAANLEAIKIAQSKRLGDLKIFNSVFTMQVKDHNNIRLEEAEKGGGPLYDIGIYCINAARYLFKSEPVEVFAMSAHSKDSRFKKVDELVSCVMKFPDDRLATFSISFGAFASADYDLIGTKGRLRLEKGYEYSTSMALKIYEEKKIITKKYPKRDQFAPELIYFSECIQKKRRPEPSGEEGLADIKIIEALLLSIDLGSPIMLDEINKKTRPSEQQKITRPSFAKPRLFNVVGPGGEKH</sequence>
<dbReference type="Gene3D" id="3.30.360.10">
    <property type="entry name" value="Dihydrodipicolinate Reductase, domain 2"/>
    <property type="match status" value="1"/>
</dbReference>
<feature type="transmembrane region" description="Helical" evidence="3">
    <location>
        <begin position="20"/>
        <end position="37"/>
    </location>
</feature>
<keyword evidence="3" id="KW-0812">Transmembrane</keyword>
<dbReference type="SUPFAM" id="SSF55347">
    <property type="entry name" value="Glyceraldehyde-3-phosphate dehydrogenase-like, C-terminal domain"/>
    <property type="match status" value="1"/>
</dbReference>
<dbReference type="Pfam" id="PF01408">
    <property type="entry name" value="GFO_IDH_MocA"/>
    <property type="match status" value="1"/>
</dbReference>
<accession>A0AAX4HKT6</accession>
<dbReference type="AlphaFoldDB" id="A0AAX4HKT6"/>
<evidence type="ECO:0000259" key="4">
    <source>
        <dbReference type="Pfam" id="PF01408"/>
    </source>
</evidence>
<dbReference type="PANTHER" id="PTHR22604">
    <property type="entry name" value="OXIDOREDUCTASES"/>
    <property type="match status" value="1"/>
</dbReference>
<dbReference type="PANTHER" id="PTHR22604:SF105">
    <property type="entry name" value="TRANS-1,2-DIHYDROBENZENE-1,2-DIOL DEHYDROGENASE"/>
    <property type="match status" value="1"/>
</dbReference>
<organism evidence="6 7">
    <name type="scientific">Peredibacter starrii</name>
    <dbReference type="NCBI Taxonomy" id="28202"/>
    <lineage>
        <taxon>Bacteria</taxon>
        <taxon>Pseudomonadati</taxon>
        <taxon>Bdellovibrionota</taxon>
        <taxon>Bacteriovoracia</taxon>
        <taxon>Bacteriovoracales</taxon>
        <taxon>Bacteriovoracaceae</taxon>
        <taxon>Peredibacter</taxon>
    </lineage>
</organism>
<dbReference type="InterPro" id="IPR050984">
    <property type="entry name" value="Gfo/Idh/MocA_domain"/>
</dbReference>
<dbReference type="KEGG" id="psti:SOO65_14240"/>
<dbReference type="InterPro" id="IPR036291">
    <property type="entry name" value="NAD(P)-bd_dom_sf"/>
</dbReference>
<comment type="similarity">
    <text evidence="1">Belongs to the Gfo/Idh/MocA family.</text>
</comment>
<feature type="domain" description="GFO/IDH/MocA-like oxidoreductase" evidence="5">
    <location>
        <begin position="151"/>
        <end position="270"/>
    </location>
</feature>
<keyword evidence="7" id="KW-1185">Reference proteome</keyword>
<feature type="domain" description="Gfo/Idh/MocA-like oxidoreductase N-terminal" evidence="4">
    <location>
        <begin position="18"/>
        <end position="141"/>
    </location>
</feature>
<dbReference type="Gene3D" id="3.40.50.720">
    <property type="entry name" value="NAD(P)-binding Rossmann-like Domain"/>
    <property type="match status" value="1"/>
</dbReference>
<dbReference type="PRINTS" id="PR01775">
    <property type="entry name" value="GLFROXRDTASE"/>
</dbReference>
<dbReference type="GO" id="GO:0016491">
    <property type="term" value="F:oxidoreductase activity"/>
    <property type="evidence" value="ECO:0007669"/>
    <property type="project" value="UniProtKB-KW"/>
</dbReference>
<dbReference type="InterPro" id="IPR055170">
    <property type="entry name" value="GFO_IDH_MocA-like_dom"/>
</dbReference>
<keyword evidence="3" id="KW-0472">Membrane</keyword>
<evidence type="ECO:0000256" key="3">
    <source>
        <dbReference type="SAM" id="Phobius"/>
    </source>
</evidence>